<evidence type="ECO:0000313" key="5">
    <source>
        <dbReference type="EMBL" id="PPQ70080.1"/>
    </source>
</evidence>
<comment type="similarity">
    <text evidence="1 3">Belongs to the ATG13 family. Fungi subfamily.</text>
</comment>
<dbReference type="InParanoid" id="A0A409VV04"/>
<dbReference type="Gene3D" id="3.30.900.10">
    <property type="entry name" value="HORMA domain"/>
    <property type="match status" value="1"/>
</dbReference>
<dbReference type="InterPro" id="IPR036570">
    <property type="entry name" value="HORMA_dom_sf"/>
</dbReference>
<dbReference type="Proteomes" id="UP000284706">
    <property type="component" value="Unassembled WGS sequence"/>
</dbReference>
<dbReference type="Pfam" id="PF10033">
    <property type="entry name" value="ATG13"/>
    <property type="match status" value="1"/>
</dbReference>
<keyword evidence="2 3" id="KW-0072">Autophagy</keyword>
<evidence type="ECO:0000256" key="2">
    <source>
        <dbReference type="ARBA" id="ARBA00023006"/>
    </source>
</evidence>
<organism evidence="5 6">
    <name type="scientific">Gymnopilus dilepis</name>
    <dbReference type="NCBI Taxonomy" id="231916"/>
    <lineage>
        <taxon>Eukaryota</taxon>
        <taxon>Fungi</taxon>
        <taxon>Dikarya</taxon>
        <taxon>Basidiomycota</taxon>
        <taxon>Agaricomycotina</taxon>
        <taxon>Agaricomycetes</taxon>
        <taxon>Agaricomycetidae</taxon>
        <taxon>Agaricales</taxon>
        <taxon>Agaricineae</taxon>
        <taxon>Hymenogastraceae</taxon>
        <taxon>Gymnopilus</taxon>
    </lineage>
</organism>
<dbReference type="GO" id="GO:0005829">
    <property type="term" value="C:cytosol"/>
    <property type="evidence" value="ECO:0007669"/>
    <property type="project" value="TreeGrafter"/>
</dbReference>
<feature type="domain" description="Autophagy-related protein 13 N-terminal" evidence="4">
    <location>
        <begin position="14"/>
        <end position="246"/>
    </location>
</feature>
<sequence length="344" mass="37603">MSNDIQKADQIAFHFYTKLFYTVNHARATDDAASTRVDKWFNLETPDSDLFSKDSREPYRSISLAPPPGPPPLEIQVLLCVPELGNNQVLVHTSSFEGGQGSSRLRIEPTPRYVLLETWTLEMDTQQVRGRHGGAGEEPADVALPIIYKHGIVLFRSVFSLLRVLPAWKAYKRLKRRIGRNGLAIRVRVRGVGESELEMDRDVLGFDTPPSPTHHPLPTSTHTFPPVAHLLGTFTLSTTYLTAPHFQLDELESLLSSKFISLDLNSDLEGFIPTLDKNRARDLVSGSSLGGGSGVSGVGGGMGRSPPRAIARIISGGSTIVVLAYEHALNAIGGGYQAAQRSLR</sequence>
<protein>
    <recommendedName>
        <fullName evidence="3">Autophagy-related protein 13</fullName>
    </recommendedName>
</protein>
<evidence type="ECO:0000256" key="3">
    <source>
        <dbReference type="RuleBase" id="RU361214"/>
    </source>
</evidence>
<dbReference type="GO" id="GO:0000407">
    <property type="term" value="C:phagophore assembly site"/>
    <property type="evidence" value="ECO:0007669"/>
    <property type="project" value="TreeGrafter"/>
</dbReference>
<keyword evidence="6" id="KW-1185">Reference proteome</keyword>
<evidence type="ECO:0000313" key="6">
    <source>
        <dbReference type="Proteomes" id="UP000284706"/>
    </source>
</evidence>
<reference evidence="5 6" key="1">
    <citation type="journal article" date="2018" name="Evol. Lett.">
        <title>Horizontal gene cluster transfer increased hallucinogenic mushroom diversity.</title>
        <authorList>
            <person name="Reynolds H.T."/>
            <person name="Vijayakumar V."/>
            <person name="Gluck-Thaler E."/>
            <person name="Korotkin H.B."/>
            <person name="Matheny P.B."/>
            <person name="Slot J.C."/>
        </authorList>
    </citation>
    <scope>NUCLEOTIDE SEQUENCE [LARGE SCALE GENOMIC DNA]</scope>
    <source>
        <strain evidence="5 6">SRW20</strain>
    </source>
</reference>
<dbReference type="PANTHER" id="PTHR13430:SF4">
    <property type="entry name" value="AUTOPHAGY-RELATED PROTEIN 13"/>
    <property type="match status" value="1"/>
</dbReference>
<dbReference type="GO" id="GO:0034497">
    <property type="term" value="P:protein localization to phagophore assembly site"/>
    <property type="evidence" value="ECO:0007669"/>
    <property type="project" value="TreeGrafter"/>
</dbReference>
<dbReference type="InterPro" id="IPR040182">
    <property type="entry name" value="ATG13"/>
</dbReference>
<proteinExistence type="inferred from homology"/>
<accession>A0A409VV04</accession>
<dbReference type="AlphaFoldDB" id="A0A409VV04"/>
<evidence type="ECO:0000259" key="4">
    <source>
        <dbReference type="Pfam" id="PF10033"/>
    </source>
</evidence>
<dbReference type="InterPro" id="IPR018731">
    <property type="entry name" value="Atg13_N"/>
</dbReference>
<dbReference type="EMBL" id="NHYE01005553">
    <property type="protein sequence ID" value="PPQ70080.1"/>
    <property type="molecule type" value="Genomic_DNA"/>
</dbReference>
<evidence type="ECO:0000256" key="1">
    <source>
        <dbReference type="ARBA" id="ARBA00005246"/>
    </source>
</evidence>
<dbReference type="GO" id="GO:0034727">
    <property type="term" value="P:piecemeal microautophagy of the nucleus"/>
    <property type="evidence" value="ECO:0007669"/>
    <property type="project" value="TreeGrafter"/>
</dbReference>
<gene>
    <name evidence="5" type="ORF">CVT26_013414</name>
</gene>
<dbReference type="GO" id="GO:1990316">
    <property type="term" value="C:Atg1/ULK1 kinase complex"/>
    <property type="evidence" value="ECO:0007669"/>
    <property type="project" value="InterPro"/>
</dbReference>
<dbReference type="GO" id="GO:0000423">
    <property type="term" value="P:mitophagy"/>
    <property type="evidence" value="ECO:0007669"/>
    <property type="project" value="TreeGrafter"/>
</dbReference>
<comment type="caution">
    <text evidence="5">The sequence shown here is derived from an EMBL/GenBank/DDBJ whole genome shotgun (WGS) entry which is preliminary data.</text>
</comment>
<dbReference type="STRING" id="231916.A0A409VV04"/>
<name>A0A409VV04_9AGAR</name>
<dbReference type="PANTHER" id="PTHR13430">
    <property type="match status" value="1"/>
</dbReference>
<dbReference type="OrthoDB" id="70161at2759"/>